<dbReference type="InterPro" id="IPR006139">
    <property type="entry name" value="D-isomer_2_OHA_DH_cat_dom"/>
</dbReference>
<dbReference type="InterPro" id="IPR006140">
    <property type="entry name" value="D-isomer_DH_NAD-bd"/>
</dbReference>
<dbReference type="RefSeq" id="WP_345153098.1">
    <property type="nucleotide sequence ID" value="NZ_BAABEO010000024.1"/>
</dbReference>
<gene>
    <name evidence="6" type="ORF">GCM10023081_36800</name>
</gene>
<feature type="domain" description="D-isomer specific 2-hydroxyacid dehydrogenase catalytic" evidence="4">
    <location>
        <begin position="5"/>
        <end position="324"/>
    </location>
</feature>
<sequence>MAARILVTTPIPEPAPALLEAAGDVHVLPDPPGYDELALLCASGDYDVVLTQLRDRIDAPLLAAAKVRGISNYAVGYNNIDIVAATQHGIVVGNTPGVLTDATADIAMLLVLGTARRVVEADRMVREGRFHGWEPELMLGSDVSGQVLGLAGFGRIARATARRALGFGMEVIFSPRPPGDRPVGAEELGEFAGKVRQVPWDELVSASDFLSLHVPLTADTRHLVGADVLRRMKPSAILVNTARGPVVDEAALVEALASGTIAGAGLDVFEDEPRLAAGLAELPNTVLLPHVGSATVSVRTEMARLSALNAADMAAGRLPQHAVNPEAWS</sequence>
<dbReference type="EMBL" id="BAABEO010000024">
    <property type="protein sequence ID" value="GAA3696330.1"/>
    <property type="molecule type" value="Genomic_DNA"/>
</dbReference>
<dbReference type="Pfam" id="PF02826">
    <property type="entry name" value="2-Hacid_dh_C"/>
    <property type="match status" value="1"/>
</dbReference>
<dbReference type="Gene3D" id="3.40.50.720">
    <property type="entry name" value="NAD(P)-binding Rossmann-like Domain"/>
    <property type="match status" value="2"/>
</dbReference>
<dbReference type="SUPFAM" id="SSF52283">
    <property type="entry name" value="Formate/glycerate dehydrogenase catalytic domain-like"/>
    <property type="match status" value="1"/>
</dbReference>
<evidence type="ECO:0000256" key="2">
    <source>
        <dbReference type="ARBA" id="ARBA00023002"/>
    </source>
</evidence>
<protein>
    <submittedName>
        <fullName evidence="6">D-glycerate dehydrogenase</fullName>
    </submittedName>
</protein>
<evidence type="ECO:0000256" key="3">
    <source>
        <dbReference type="RuleBase" id="RU003719"/>
    </source>
</evidence>
<evidence type="ECO:0000256" key="1">
    <source>
        <dbReference type="ARBA" id="ARBA00005854"/>
    </source>
</evidence>
<accession>A0ABP7CTY2</accession>
<evidence type="ECO:0000259" key="5">
    <source>
        <dbReference type="Pfam" id="PF02826"/>
    </source>
</evidence>
<evidence type="ECO:0000313" key="7">
    <source>
        <dbReference type="Proteomes" id="UP001500752"/>
    </source>
</evidence>
<dbReference type="PANTHER" id="PTHR10996">
    <property type="entry name" value="2-HYDROXYACID DEHYDROGENASE-RELATED"/>
    <property type="match status" value="1"/>
</dbReference>
<reference evidence="7" key="1">
    <citation type="journal article" date="2019" name="Int. J. Syst. Evol. Microbiol.">
        <title>The Global Catalogue of Microorganisms (GCM) 10K type strain sequencing project: providing services to taxonomists for standard genome sequencing and annotation.</title>
        <authorList>
            <consortium name="The Broad Institute Genomics Platform"/>
            <consortium name="The Broad Institute Genome Sequencing Center for Infectious Disease"/>
            <person name="Wu L."/>
            <person name="Ma J."/>
        </authorList>
    </citation>
    <scope>NUCLEOTIDE SEQUENCE [LARGE SCALE GENOMIC DNA]</scope>
    <source>
        <strain evidence="7">JCM 30742</strain>
    </source>
</reference>
<dbReference type="SUPFAM" id="SSF51735">
    <property type="entry name" value="NAD(P)-binding Rossmann-fold domains"/>
    <property type="match status" value="1"/>
</dbReference>
<evidence type="ECO:0000259" key="4">
    <source>
        <dbReference type="Pfam" id="PF00389"/>
    </source>
</evidence>
<dbReference type="InterPro" id="IPR029753">
    <property type="entry name" value="D-isomer_DH_CS"/>
</dbReference>
<dbReference type="CDD" id="cd05301">
    <property type="entry name" value="GDH"/>
    <property type="match status" value="1"/>
</dbReference>
<evidence type="ECO:0000313" key="6">
    <source>
        <dbReference type="EMBL" id="GAA3696330.1"/>
    </source>
</evidence>
<dbReference type="InterPro" id="IPR050223">
    <property type="entry name" value="D-isomer_2-hydroxyacid_DH"/>
</dbReference>
<dbReference type="PANTHER" id="PTHR10996:SF283">
    <property type="entry name" value="GLYOXYLATE_HYDROXYPYRUVATE REDUCTASE B"/>
    <property type="match status" value="1"/>
</dbReference>
<keyword evidence="2 3" id="KW-0560">Oxidoreductase</keyword>
<dbReference type="PROSITE" id="PS00670">
    <property type="entry name" value="D_2_HYDROXYACID_DH_2"/>
    <property type="match status" value="1"/>
</dbReference>
<dbReference type="PROSITE" id="PS00671">
    <property type="entry name" value="D_2_HYDROXYACID_DH_3"/>
    <property type="match status" value="1"/>
</dbReference>
<comment type="similarity">
    <text evidence="1 3">Belongs to the D-isomer specific 2-hydroxyacid dehydrogenase family.</text>
</comment>
<feature type="domain" description="D-isomer specific 2-hydroxyacid dehydrogenase NAD-binding" evidence="5">
    <location>
        <begin position="109"/>
        <end position="292"/>
    </location>
</feature>
<dbReference type="InterPro" id="IPR036291">
    <property type="entry name" value="NAD(P)-bd_dom_sf"/>
</dbReference>
<name>A0ABP7CTY2_9MICC</name>
<comment type="caution">
    <text evidence="6">The sequence shown here is derived from an EMBL/GenBank/DDBJ whole genome shotgun (WGS) entry which is preliminary data.</text>
</comment>
<dbReference type="Proteomes" id="UP001500752">
    <property type="component" value="Unassembled WGS sequence"/>
</dbReference>
<dbReference type="Pfam" id="PF00389">
    <property type="entry name" value="2-Hacid_dh"/>
    <property type="match status" value="1"/>
</dbReference>
<organism evidence="6 7">
    <name type="scientific">Arthrobacter ginkgonis</name>
    <dbReference type="NCBI Taxonomy" id="1630594"/>
    <lineage>
        <taxon>Bacteria</taxon>
        <taxon>Bacillati</taxon>
        <taxon>Actinomycetota</taxon>
        <taxon>Actinomycetes</taxon>
        <taxon>Micrococcales</taxon>
        <taxon>Micrococcaceae</taxon>
        <taxon>Arthrobacter</taxon>
    </lineage>
</organism>
<keyword evidence="7" id="KW-1185">Reference proteome</keyword>
<proteinExistence type="inferred from homology"/>